<evidence type="ECO:0000256" key="4">
    <source>
        <dbReference type="ARBA" id="ARBA00022771"/>
    </source>
</evidence>
<dbReference type="Gene3D" id="3.30.160.60">
    <property type="entry name" value="Classic Zinc Finger"/>
    <property type="match status" value="3"/>
</dbReference>
<dbReference type="FunFam" id="3.30.160.60:FF:000446">
    <property type="entry name" value="Zinc finger protein"/>
    <property type="match status" value="1"/>
</dbReference>
<dbReference type="InterPro" id="IPR036236">
    <property type="entry name" value="Znf_C2H2_sf"/>
</dbReference>
<accession>A0A6P8I397</accession>
<evidence type="ECO:0000256" key="9">
    <source>
        <dbReference type="SAM" id="MobiDB-lite"/>
    </source>
</evidence>
<reference evidence="12" key="1">
    <citation type="submission" date="2025-08" db="UniProtKB">
        <authorList>
            <consortium name="RefSeq"/>
        </authorList>
    </citation>
    <scope>IDENTIFICATION</scope>
    <source>
        <tissue evidence="12">Tentacle</tissue>
    </source>
</reference>
<dbReference type="KEGG" id="aten:116297818"/>
<dbReference type="PROSITE" id="PS00028">
    <property type="entry name" value="ZINC_FINGER_C2H2_1"/>
    <property type="match status" value="2"/>
</dbReference>
<evidence type="ECO:0000256" key="1">
    <source>
        <dbReference type="ARBA" id="ARBA00004123"/>
    </source>
</evidence>
<feature type="compositionally biased region" description="Basic and acidic residues" evidence="9">
    <location>
        <begin position="229"/>
        <end position="253"/>
    </location>
</feature>
<evidence type="ECO:0000259" key="10">
    <source>
        <dbReference type="PROSITE" id="PS50157"/>
    </source>
</evidence>
<dbReference type="InterPro" id="IPR013087">
    <property type="entry name" value="Znf_C2H2_type"/>
</dbReference>
<keyword evidence="7" id="KW-0539">Nucleus</keyword>
<dbReference type="PROSITE" id="PS50157">
    <property type="entry name" value="ZINC_FINGER_C2H2_2"/>
    <property type="match status" value="3"/>
</dbReference>
<dbReference type="InParanoid" id="A0A6P8I397"/>
<keyword evidence="2" id="KW-0479">Metal-binding</keyword>
<gene>
    <name evidence="12" type="primary">LOC116297818</name>
</gene>
<dbReference type="InterPro" id="IPR050329">
    <property type="entry name" value="GLI_C2H2-zinc-finger"/>
</dbReference>
<evidence type="ECO:0000256" key="6">
    <source>
        <dbReference type="ARBA" id="ARBA00023125"/>
    </source>
</evidence>
<evidence type="ECO:0000256" key="8">
    <source>
        <dbReference type="PROSITE-ProRule" id="PRU00042"/>
    </source>
</evidence>
<evidence type="ECO:0000313" key="12">
    <source>
        <dbReference type="RefSeq" id="XP_031561981.1"/>
    </source>
</evidence>
<evidence type="ECO:0000256" key="3">
    <source>
        <dbReference type="ARBA" id="ARBA00022737"/>
    </source>
</evidence>
<keyword evidence="4 8" id="KW-0863">Zinc-finger</keyword>
<dbReference type="OrthoDB" id="427030at2759"/>
<evidence type="ECO:0000256" key="7">
    <source>
        <dbReference type="ARBA" id="ARBA00023242"/>
    </source>
</evidence>
<dbReference type="SUPFAM" id="SSF57667">
    <property type="entry name" value="beta-beta-alpha zinc fingers"/>
    <property type="match status" value="2"/>
</dbReference>
<evidence type="ECO:0000256" key="5">
    <source>
        <dbReference type="ARBA" id="ARBA00022833"/>
    </source>
</evidence>
<feature type="compositionally biased region" description="Low complexity" evidence="9">
    <location>
        <begin position="195"/>
        <end position="208"/>
    </location>
</feature>
<keyword evidence="3" id="KW-0677">Repeat</keyword>
<dbReference type="SMART" id="SM00355">
    <property type="entry name" value="ZnF_C2H2"/>
    <property type="match status" value="3"/>
</dbReference>
<dbReference type="GO" id="GO:0000981">
    <property type="term" value="F:DNA-binding transcription factor activity, RNA polymerase II-specific"/>
    <property type="evidence" value="ECO:0007669"/>
    <property type="project" value="TreeGrafter"/>
</dbReference>
<dbReference type="PANTHER" id="PTHR19818:SF139">
    <property type="entry name" value="PAIR-RULE PROTEIN ODD-PAIRED"/>
    <property type="match status" value="1"/>
</dbReference>
<protein>
    <submittedName>
        <fullName evidence="12">Zinc finger protein 852-like</fullName>
    </submittedName>
</protein>
<feature type="domain" description="C2H2-type" evidence="10">
    <location>
        <begin position="295"/>
        <end position="322"/>
    </location>
</feature>
<keyword evidence="5" id="KW-0862">Zinc</keyword>
<keyword evidence="6" id="KW-0238">DNA-binding</keyword>
<dbReference type="GO" id="GO:0005634">
    <property type="term" value="C:nucleus"/>
    <property type="evidence" value="ECO:0007669"/>
    <property type="project" value="UniProtKB-SubCell"/>
</dbReference>
<keyword evidence="11" id="KW-1185">Reference proteome</keyword>
<feature type="compositionally biased region" description="Low complexity" evidence="9">
    <location>
        <begin position="217"/>
        <end position="227"/>
    </location>
</feature>
<proteinExistence type="predicted"/>
<feature type="compositionally biased region" description="Polar residues" evidence="9">
    <location>
        <begin position="96"/>
        <end position="107"/>
    </location>
</feature>
<feature type="domain" description="C2H2-type" evidence="10">
    <location>
        <begin position="323"/>
        <end position="350"/>
    </location>
</feature>
<dbReference type="GO" id="GO:0045944">
    <property type="term" value="P:positive regulation of transcription by RNA polymerase II"/>
    <property type="evidence" value="ECO:0007669"/>
    <property type="project" value="UniProtKB-ARBA"/>
</dbReference>
<dbReference type="GO" id="GO:0000978">
    <property type="term" value="F:RNA polymerase II cis-regulatory region sequence-specific DNA binding"/>
    <property type="evidence" value="ECO:0007669"/>
    <property type="project" value="TreeGrafter"/>
</dbReference>
<comment type="subcellular location">
    <subcellularLocation>
        <location evidence="1">Nucleus</location>
    </subcellularLocation>
</comment>
<dbReference type="GO" id="GO:0008270">
    <property type="term" value="F:zinc ion binding"/>
    <property type="evidence" value="ECO:0007669"/>
    <property type="project" value="UniProtKB-KW"/>
</dbReference>
<evidence type="ECO:0000256" key="2">
    <source>
        <dbReference type="ARBA" id="ARBA00022723"/>
    </source>
</evidence>
<evidence type="ECO:0000313" key="11">
    <source>
        <dbReference type="Proteomes" id="UP000515163"/>
    </source>
</evidence>
<name>A0A6P8I397_ACTTE</name>
<dbReference type="FunFam" id="3.30.160.60:FF:000875">
    <property type="entry name" value="zinc finger protein 236 isoform X7"/>
    <property type="match status" value="1"/>
</dbReference>
<feature type="region of interest" description="Disordered" evidence="9">
    <location>
        <begin position="183"/>
        <end position="253"/>
    </location>
</feature>
<sequence length="376" mass="42759">MSTDCNVHQMLFNGTFFSIPHMECPYACCFKSDSDVNHRFSSLYTTTEYVVSDAKMINEVLNRPSAQSDVAYDDSVDKNLGSNDVAREERHHRNGLSKSKTQGSSFAYSPGKKTYIPIDALNGKNSAFLPDIHTVKRPHSLYPNPQHAIEKPGDFVMFYHLLSPSVKQDKTSMILNDAWNKRLPKPQYTNHDESNSLSSGSSSPISESFDTKLSLNDDSASCSGDSSGDFEHNGRDYHNGGERHYGGEDRNDKDYIKVGDQYRMLGQQKDNLVPQSAASMNMLQRDAKLAKKEVIYCPICFKKLKHIYYLRRHMIIHSGVKPFKCNFCPRRFSQTGNRNAHMRIHTGEKPFQCDLCNKKFTHASSKRRHTKFCQAI</sequence>
<dbReference type="PANTHER" id="PTHR19818">
    <property type="entry name" value="ZINC FINGER PROTEIN ZIC AND GLI"/>
    <property type="match status" value="1"/>
</dbReference>
<feature type="domain" description="C2H2-type" evidence="10">
    <location>
        <begin position="351"/>
        <end position="376"/>
    </location>
</feature>
<feature type="region of interest" description="Disordered" evidence="9">
    <location>
        <begin position="68"/>
        <end position="108"/>
    </location>
</feature>
<dbReference type="GeneID" id="116297818"/>
<dbReference type="Proteomes" id="UP000515163">
    <property type="component" value="Unplaced"/>
</dbReference>
<dbReference type="AlphaFoldDB" id="A0A6P8I397"/>
<dbReference type="RefSeq" id="XP_031561981.1">
    <property type="nucleotide sequence ID" value="XM_031706121.1"/>
</dbReference>
<dbReference type="Pfam" id="PF00096">
    <property type="entry name" value="zf-C2H2"/>
    <property type="match status" value="2"/>
</dbReference>
<organism evidence="11 12">
    <name type="scientific">Actinia tenebrosa</name>
    <name type="common">Australian red waratah sea anemone</name>
    <dbReference type="NCBI Taxonomy" id="6105"/>
    <lineage>
        <taxon>Eukaryota</taxon>
        <taxon>Metazoa</taxon>
        <taxon>Cnidaria</taxon>
        <taxon>Anthozoa</taxon>
        <taxon>Hexacorallia</taxon>
        <taxon>Actiniaria</taxon>
        <taxon>Actiniidae</taxon>
        <taxon>Actinia</taxon>
    </lineage>
</organism>